<dbReference type="FunFam" id="3.40.50.300:FF:000292">
    <property type="entry name" value="ATP-dependent dethiobiotin synthetase BioD"/>
    <property type="match status" value="1"/>
</dbReference>
<keyword evidence="10" id="KW-1185">Reference proteome</keyword>
<evidence type="ECO:0000256" key="3">
    <source>
        <dbReference type="ARBA" id="ARBA00022723"/>
    </source>
</evidence>
<accession>A0A2P5SX64</accession>
<dbReference type="GO" id="GO:0004141">
    <property type="term" value="F:dethiobiotin synthase activity"/>
    <property type="evidence" value="ECO:0007669"/>
    <property type="project" value="UniProtKB-UniRule"/>
</dbReference>
<comment type="pathway">
    <text evidence="8">Cofactor biosynthesis; biotin biosynthesis; biotin from 7,8-diaminononanoate: step 1/2.</text>
</comment>
<comment type="subunit">
    <text evidence="8">Homodimer.</text>
</comment>
<dbReference type="GO" id="GO:0005829">
    <property type="term" value="C:cytosol"/>
    <property type="evidence" value="ECO:0007669"/>
    <property type="project" value="TreeGrafter"/>
</dbReference>
<keyword evidence="7 8" id="KW-0460">Magnesium</keyword>
<dbReference type="PANTHER" id="PTHR43210">
    <property type="entry name" value="DETHIOBIOTIN SYNTHETASE"/>
    <property type="match status" value="1"/>
</dbReference>
<dbReference type="GO" id="GO:0000287">
    <property type="term" value="F:magnesium ion binding"/>
    <property type="evidence" value="ECO:0007669"/>
    <property type="project" value="UniProtKB-UniRule"/>
</dbReference>
<dbReference type="AlphaFoldDB" id="A0A2P5SX64"/>
<evidence type="ECO:0000256" key="6">
    <source>
        <dbReference type="ARBA" id="ARBA00022840"/>
    </source>
</evidence>
<feature type="binding site" evidence="8">
    <location>
        <position position="16"/>
    </location>
    <ligand>
        <name>Mg(2+)</name>
        <dbReference type="ChEBI" id="CHEBI:18420"/>
    </ligand>
</feature>
<comment type="similarity">
    <text evidence="8">Belongs to the dethiobiotin synthetase family.</text>
</comment>
<protein>
    <recommendedName>
        <fullName evidence="8">ATP-dependent dethiobiotin synthetase BioD</fullName>
        <ecNumber evidence="8">6.3.3.3</ecNumber>
    </recommendedName>
    <alternativeName>
        <fullName evidence="8">DTB synthetase</fullName>
        <shortName evidence="8">DTBS</shortName>
    </alternativeName>
    <alternativeName>
        <fullName evidence="8">Dethiobiotin synthase</fullName>
    </alternativeName>
</protein>
<reference evidence="9 10" key="1">
    <citation type="journal article" date="2018" name="Genome Biol. Evol.">
        <title>Cladogenesis and Genomic Streamlining in Extracellular Endosymbionts of Tropical Stink Bugs.</title>
        <authorList>
            <person name="Otero-Bravo A."/>
            <person name="Goffredi S."/>
            <person name="Sabree Z.L."/>
        </authorList>
    </citation>
    <scope>NUCLEOTIDE SEQUENCE [LARGE SCALE GENOMIC DNA]</scope>
    <source>
        <strain evidence="9 10">SoEL</strain>
    </source>
</reference>
<gene>
    <name evidence="8 9" type="primary">bioD</name>
    <name evidence="9" type="ORF">CRV10_01390</name>
</gene>
<dbReference type="NCBIfam" id="TIGR00347">
    <property type="entry name" value="bioD"/>
    <property type="match status" value="1"/>
</dbReference>
<comment type="caution">
    <text evidence="9">The sequence shown here is derived from an EMBL/GenBank/DDBJ whole genome shotgun (WGS) entry which is preliminary data.</text>
</comment>
<dbReference type="EC" id="6.3.3.3" evidence="8"/>
<feature type="binding site" evidence="8">
    <location>
        <begin position="12"/>
        <end position="17"/>
    </location>
    <ligand>
        <name>ATP</name>
        <dbReference type="ChEBI" id="CHEBI:30616"/>
    </ligand>
</feature>
<feature type="binding site" evidence="8">
    <location>
        <begin position="115"/>
        <end position="118"/>
    </location>
    <ligand>
        <name>ATP</name>
        <dbReference type="ChEBI" id="CHEBI:30616"/>
    </ligand>
</feature>
<dbReference type="PANTHER" id="PTHR43210:SF5">
    <property type="entry name" value="DETHIOBIOTIN SYNTHETASE"/>
    <property type="match status" value="1"/>
</dbReference>
<feature type="binding site" evidence="8">
    <location>
        <position position="54"/>
    </location>
    <ligand>
        <name>ATP</name>
        <dbReference type="ChEBI" id="CHEBI:30616"/>
    </ligand>
</feature>
<dbReference type="Pfam" id="PF13500">
    <property type="entry name" value="AAA_26"/>
    <property type="match status" value="1"/>
</dbReference>
<feature type="active site" evidence="8">
    <location>
        <position position="37"/>
    </location>
</feature>
<dbReference type="EMBL" id="PDKU01000001">
    <property type="protein sequence ID" value="PPI86890.1"/>
    <property type="molecule type" value="Genomic_DNA"/>
</dbReference>
<keyword evidence="5 8" id="KW-0093">Biotin biosynthesis</keyword>
<comment type="function">
    <text evidence="8">Catalyzes a mechanistically unusual reaction, the ATP-dependent insertion of CO2 between the N7 and N8 nitrogen atoms of 7,8-diaminopelargonic acid (DAPA, also called 7,8-diammoniononanoate) to form a ureido ring.</text>
</comment>
<keyword evidence="2 8" id="KW-0436">Ligase</keyword>
<evidence type="ECO:0000256" key="1">
    <source>
        <dbReference type="ARBA" id="ARBA00022490"/>
    </source>
</evidence>
<feature type="binding site" evidence="8">
    <location>
        <begin position="175"/>
        <end position="176"/>
    </location>
    <ligand>
        <name>ATP</name>
        <dbReference type="ChEBI" id="CHEBI:30616"/>
    </ligand>
</feature>
<organism evidence="9 10">
    <name type="scientific">Candidatus Pantoea edessiphila</name>
    <dbReference type="NCBI Taxonomy" id="2044610"/>
    <lineage>
        <taxon>Bacteria</taxon>
        <taxon>Pseudomonadati</taxon>
        <taxon>Pseudomonadota</taxon>
        <taxon>Gammaproteobacteria</taxon>
        <taxon>Enterobacterales</taxon>
        <taxon>Erwiniaceae</taxon>
        <taxon>Pantoea</taxon>
    </lineage>
</organism>
<dbReference type="CDD" id="cd03109">
    <property type="entry name" value="DTBS"/>
    <property type="match status" value="1"/>
</dbReference>
<dbReference type="SUPFAM" id="SSF52540">
    <property type="entry name" value="P-loop containing nucleoside triphosphate hydrolases"/>
    <property type="match status" value="1"/>
</dbReference>
<feature type="binding site" evidence="8">
    <location>
        <position position="41"/>
    </location>
    <ligand>
        <name>substrate</name>
    </ligand>
</feature>
<comment type="subcellular location">
    <subcellularLocation>
        <location evidence="8">Cytoplasm</location>
    </subcellularLocation>
</comment>
<keyword evidence="3 8" id="KW-0479">Metal-binding</keyword>
<dbReference type="GO" id="GO:0005524">
    <property type="term" value="F:ATP binding"/>
    <property type="evidence" value="ECO:0007669"/>
    <property type="project" value="UniProtKB-UniRule"/>
</dbReference>
<keyword evidence="4 8" id="KW-0547">Nucleotide-binding</keyword>
<name>A0A2P5SX64_9GAMM</name>
<dbReference type="Proteomes" id="UP000296144">
    <property type="component" value="Unassembled WGS sequence"/>
</dbReference>
<sequence>MKCLFVTGTDVEVGKTTSSSLLLQIANNYGYRTAGYKPIASGCKITSEGIRNNDALILQRYSSVSLNYSQINPLSFIEPTAPHILSAKENTPILFSTLSNGLLKLKKLANWIIIEGSGGWYTPISSSQLYADWVHLEQLAVILVVGVKLGCINHAILTVESIKFRGLNLAGWIANTIIPPDKYYEDYIISLKKMLPQPCLGVIPYLGLCEHSKSYNDFLILPE</sequence>
<evidence type="ECO:0000256" key="2">
    <source>
        <dbReference type="ARBA" id="ARBA00022598"/>
    </source>
</evidence>
<feature type="binding site" evidence="8">
    <location>
        <begin position="204"/>
        <end position="206"/>
    </location>
    <ligand>
        <name>ATP</name>
        <dbReference type="ChEBI" id="CHEBI:30616"/>
    </ligand>
</feature>
<evidence type="ECO:0000256" key="8">
    <source>
        <dbReference type="HAMAP-Rule" id="MF_00336"/>
    </source>
</evidence>
<dbReference type="OrthoDB" id="9802097at2"/>
<dbReference type="Gene3D" id="3.40.50.300">
    <property type="entry name" value="P-loop containing nucleotide triphosphate hydrolases"/>
    <property type="match status" value="1"/>
</dbReference>
<dbReference type="HAMAP" id="MF_00336">
    <property type="entry name" value="BioD"/>
    <property type="match status" value="1"/>
</dbReference>
<dbReference type="GO" id="GO:0009102">
    <property type="term" value="P:biotin biosynthetic process"/>
    <property type="evidence" value="ECO:0007669"/>
    <property type="project" value="UniProtKB-UniRule"/>
</dbReference>
<comment type="cofactor">
    <cofactor evidence="8">
        <name>Mg(2+)</name>
        <dbReference type="ChEBI" id="CHEBI:18420"/>
    </cofactor>
</comment>
<comment type="catalytic activity">
    <reaction evidence="8">
        <text>(7R,8S)-7,8-diammoniononanoate + CO2 + ATP = (4R,5S)-dethiobiotin + ADP + phosphate + 3 H(+)</text>
        <dbReference type="Rhea" id="RHEA:15805"/>
        <dbReference type="ChEBI" id="CHEBI:15378"/>
        <dbReference type="ChEBI" id="CHEBI:16526"/>
        <dbReference type="ChEBI" id="CHEBI:30616"/>
        <dbReference type="ChEBI" id="CHEBI:43474"/>
        <dbReference type="ChEBI" id="CHEBI:149469"/>
        <dbReference type="ChEBI" id="CHEBI:149473"/>
        <dbReference type="ChEBI" id="CHEBI:456216"/>
        <dbReference type="EC" id="6.3.3.3"/>
    </reaction>
</comment>
<dbReference type="GO" id="GO:0042803">
    <property type="term" value="F:protein homodimerization activity"/>
    <property type="evidence" value="ECO:0007669"/>
    <property type="project" value="UniProtKB-ARBA"/>
</dbReference>
<comment type="caution">
    <text evidence="8">Lacks conserved residue(s) required for the propagation of feature annotation.</text>
</comment>
<dbReference type="InterPro" id="IPR027417">
    <property type="entry name" value="P-loop_NTPase"/>
</dbReference>
<dbReference type="InterPro" id="IPR004472">
    <property type="entry name" value="DTB_synth_BioD"/>
</dbReference>
<keyword evidence="1 8" id="KW-0963">Cytoplasm</keyword>
<evidence type="ECO:0000256" key="7">
    <source>
        <dbReference type="ARBA" id="ARBA00022842"/>
    </source>
</evidence>
<evidence type="ECO:0000313" key="9">
    <source>
        <dbReference type="EMBL" id="PPI86890.1"/>
    </source>
</evidence>
<feature type="binding site" evidence="8">
    <location>
        <position position="115"/>
    </location>
    <ligand>
        <name>Mg(2+)</name>
        <dbReference type="ChEBI" id="CHEBI:18420"/>
    </ligand>
</feature>
<dbReference type="UniPathway" id="UPA00078">
    <property type="reaction ID" value="UER00161"/>
</dbReference>
<dbReference type="RefSeq" id="WP_136130053.1">
    <property type="nucleotide sequence ID" value="NZ_PDKU01000001.1"/>
</dbReference>
<keyword evidence="6 8" id="KW-0067">ATP-binding</keyword>
<evidence type="ECO:0000256" key="5">
    <source>
        <dbReference type="ARBA" id="ARBA00022756"/>
    </source>
</evidence>
<feature type="binding site" evidence="8">
    <location>
        <position position="54"/>
    </location>
    <ligand>
        <name>Mg(2+)</name>
        <dbReference type="ChEBI" id="CHEBI:18420"/>
    </ligand>
</feature>
<dbReference type="PIRSF" id="PIRSF006755">
    <property type="entry name" value="DTB_synth"/>
    <property type="match status" value="1"/>
</dbReference>
<proteinExistence type="inferred from homology"/>
<evidence type="ECO:0000313" key="10">
    <source>
        <dbReference type="Proteomes" id="UP000296144"/>
    </source>
</evidence>
<evidence type="ECO:0000256" key="4">
    <source>
        <dbReference type="ARBA" id="ARBA00022741"/>
    </source>
</evidence>